<dbReference type="EMBL" id="VIFM01000033">
    <property type="protein sequence ID" value="TQF15892.1"/>
    <property type="molecule type" value="Genomic_DNA"/>
</dbReference>
<organism evidence="1 2">
    <name type="scientific">Myxococcus llanfairpwllgwyngyllgogerychwyrndrobwllllantysiliogogogochensis</name>
    <dbReference type="NCBI Taxonomy" id="2590453"/>
    <lineage>
        <taxon>Bacteria</taxon>
        <taxon>Pseudomonadati</taxon>
        <taxon>Myxococcota</taxon>
        <taxon>Myxococcia</taxon>
        <taxon>Myxococcales</taxon>
        <taxon>Cystobacterineae</taxon>
        <taxon>Myxococcaceae</taxon>
        <taxon>Myxococcus</taxon>
    </lineage>
</organism>
<evidence type="ECO:0000313" key="1">
    <source>
        <dbReference type="EMBL" id="TQF15892.1"/>
    </source>
</evidence>
<dbReference type="PROSITE" id="PS51257">
    <property type="entry name" value="PROKAR_LIPOPROTEIN"/>
    <property type="match status" value="1"/>
</dbReference>
<dbReference type="AlphaFoldDB" id="A0A540X3S8"/>
<accession>A0A540X3S8</accession>
<comment type="caution">
    <text evidence="1">The sequence shown here is derived from an EMBL/GenBank/DDBJ whole genome shotgun (WGS) entry which is preliminary data.</text>
</comment>
<dbReference type="RefSeq" id="WP_141642405.1">
    <property type="nucleotide sequence ID" value="NZ_VIFM01000033.1"/>
</dbReference>
<evidence type="ECO:0000313" key="2">
    <source>
        <dbReference type="Proteomes" id="UP000315369"/>
    </source>
</evidence>
<dbReference type="Proteomes" id="UP000315369">
    <property type="component" value="Unassembled WGS sequence"/>
</dbReference>
<proteinExistence type="predicted"/>
<sequence length="332" mass="36326">MTTRLERGFWKWGLLSLALAGCGGVLGDEAGDEPLLTLEGTLQSSASFDLGNSNSDRLRAALLWNTWPKVVVDCLVQQTYPEGISKCARLSPRSSFHHPGVDVKVNGRFPNSFSMPLNRLPEPGALMGEEGSRLGMAYVMAYVDGNGNGKLDRVPTEALSSPDIVVGFQEGFDGEQTESSFIMFREGALHPLFHLDFPNCPEIPQGYSVVTMRYTPTSEECFVTTRKVDVNVVLKASQALQQMACELPNASVLVDSVRASTMGPPPPGSTQRCGTYIRPVSRLEQVLLVNPHPERFCTAANTVAYTLRDYWDGAWDDRASPPAWWPCPVTAP</sequence>
<protein>
    <recommendedName>
        <fullName evidence="3">Lipoprotein</fullName>
    </recommendedName>
</protein>
<name>A0A540X3S8_9BACT</name>
<dbReference type="OrthoDB" id="5379509at2"/>
<keyword evidence="2" id="KW-1185">Reference proteome</keyword>
<evidence type="ECO:0008006" key="3">
    <source>
        <dbReference type="Google" id="ProtNLM"/>
    </source>
</evidence>
<gene>
    <name evidence="1" type="ORF">FJV41_11020</name>
</gene>
<reference evidence="1 2" key="1">
    <citation type="submission" date="2019-06" db="EMBL/GenBank/DDBJ databases">
        <authorList>
            <person name="Livingstone P."/>
            <person name="Whitworth D."/>
        </authorList>
    </citation>
    <scope>NUCLEOTIDE SEQUENCE [LARGE SCALE GENOMIC DNA]</scope>
    <source>
        <strain evidence="1 2">AM401</strain>
    </source>
</reference>